<accession>A0A940P7H8</accession>
<gene>
    <name evidence="1" type="ORF">I6N95_17510</name>
</gene>
<name>A0A940P7H8_9ENTE</name>
<dbReference type="EMBL" id="JAEEGA010000012">
    <property type="protein sequence ID" value="MBP1042817.1"/>
    <property type="molecule type" value="Genomic_DNA"/>
</dbReference>
<proteinExistence type="predicted"/>
<dbReference type="AlphaFoldDB" id="A0A940P7H8"/>
<dbReference type="Proteomes" id="UP000674938">
    <property type="component" value="Unassembled WGS sequence"/>
</dbReference>
<sequence length="183" mass="21055">MKKVGYTVKTETDEETRYLSEVLGCQIVFEANDEGDNYSQFETFLKEHKDQQIVLMSFESMGLQLGQLAPIFHYIRDEGIDCHFVEKPFERDEDYLQLLTGLALSEKEIVSRRTLKGLRVAHAKGVVSGRPAINEQTIDRIRYLHTSQKKNIRQISTECGVSLGTVHKYIKREEEKLGKKVSN</sequence>
<dbReference type="RefSeq" id="WP_209530381.1">
    <property type="nucleotide sequence ID" value="NZ_JAEEGA010000012.1"/>
</dbReference>
<organism evidence="1 2">
    <name type="scientific">Vagococcus allomyrinae</name>
    <dbReference type="NCBI Taxonomy" id="2794353"/>
    <lineage>
        <taxon>Bacteria</taxon>
        <taxon>Bacillati</taxon>
        <taxon>Bacillota</taxon>
        <taxon>Bacilli</taxon>
        <taxon>Lactobacillales</taxon>
        <taxon>Enterococcaceae</taxon>
        <taxon>Vagococcus</taxon>
    </lineage>
</organism>
<reference evidence="1" key="1">
    <citation type="submission" date="2020-12" db="EMBL/GenBank/DDBJ databases">
        <title>Vagococcus allomyrinae sp. nov. and Enterococcus lavae sp. nov., isolated from the larvae of Allomyrina dichotoma.</title>
        <authorList>
            <person name="Lee S.D."/>
        </authorList>
    </citation>
    <scope>NUCLEOTIDE SEQUENCE</scope>
    <source>
        <strain evidence="1">BWB3-3</strain>
    </source>
</reference>
<comment type="caution">
    <text evidence="1">The sequence shown here is derived from an EMBL/GenBank/DDBJ whole genome shotgun (WGS) entry which is preliminary data.</text>
</comment>
<evidence type="ECO:0000313" key="2">
    <source>
        <dbReference type="Proteomes" id="UP000674938"/>
    </source>
</evidence>
<keyword evidence="2" id="KW-1185">Reference proteome</keyword>
<evidence type="ECO:0000313" key="1">
    <source>
        <dbReference type="EMBL" id="MBP1042817.1"/>
    </source>
</evidence>
<protein>
    <submittedName>
        <fullName evidence="1">Recombinase family protein</fullName>
    </submittedName>
</protein>